<evidence type="ECO:0000259" key="2">
    <source>
        <dbReference type="Pfam" id="PF12804"/>
    </source>
</evidence>
<keyword evidence="1" id="KW-0460">Magnesium</keyword>
<comment type="caution">
    <text evidence="3">The sequence shown here is derived from an EMBL/GenBank/DDBJ whole genome shotgun (WGS) entry which is preliminary data.</text>
</comment>
<protein>
    <recommendedName>
        <fullName evidence="2">MobA-like NTP transferase domain-containing protein</fullName>
    </recommendedName>
</protein>
<dbReference type="Pfam" id="PF12804">
    <property type="entry name" value="NTP_transf_3"/>
    <property type="match status" value="1"/>
</dbReference>
<evidence type="ECO:0000313" key="3">
    <source>
        <dbReference type="EMBL" id="RCK32406.1"/>
    </source>
</evidence>
<gene>
    <name evidence="3" type="ORF">TH19_19160</name>
</gene>
<dbReference type="GO" id="GO:0016779">
    <property type="term" value="F:nucleotidyltransferase activity"/>
    <property type="evidence" value="ECO:0007669"/>
    <property type="project" value="UniProtKB-ARBA"/>
</dbReference>
<reference evidence="3 4" key="1">
    <citation type="submission" date="2014-07" db="EMBL/GenBank/DDBJ databases">
        <title>Draft genome sequence of Thalassospira profundimaris 35.</title>
        <authorList>
            <person name="Lai Q."/>
            <person name="Shao Z."/>
        </authorList>
    </citation>
    <scope>NUCLEOTIDE SEQUENCE [LARGE SCALE GENOMIC DNA]</scope>
    <source>
        <strain evidence="3 4">35</strain>
    </source>
</reference>
<dbReference type="Gene3D" id="3.90.550.10">
    <property type="entry name" value="Spore Coat Polysaccharide Biosynthesis Protein SpsA, Chain A"/>
    <property type="match status" value="1"/>
</dbReference>
<dbReference type="SUPFAM" id="SSF53448">
    <property type="entry name" value="Nucleotide-diphospho-sugar transferases"/>
    <property type="match status" value="1"/>
</dbReference>
<dbReference type="AlphaFoldDB" id="A0A367W0A1"/>
<organism evidence="3 4">
    <name type="scientific">Thalassospira profundimaris</name>
    <dbReference type="NCBI Taxonomy" id="502049"/>
    <lineage>
        <taxon>Bacteria</taxon>
        <taxon>Pseudomonadati</taxon>
        <taxon>Pseudomonadota</taxon>
        <taxon>Alphaproteobacteria</taxon>
        <taxon>Rhodospirillales</taxon>
        <taxon>Thalassospiraceae</taxon>
        <taxon>Thalassospira</taxon>
    </lineage>
</organism>
<accession>A0A367W0A1</accession>
<name>A0A367W0A1_9PROT</name>
<dbReference type="OrthoDB" id="9779263at2"/>
<feature type="domain" description="MobA-like NTP transferase" evidence="2">
    <location>
        <begin position="9"/>
        <end position="167"/>
    </location>
</feature>
<dbReference type="PANTHER" id="PTHR43777:SF1">
    <property type="entry name" value="MOLYBDENUM COFACTOR CYTIDYLYLTRANSFERASE"/>
    <property type="match status" value="1"/>
</dbReference>
<dbReference type="EMBL" id="JPWF01000015">
    <property type="protein sequence ID" value="RCK32406.1"/>
    <property type="molecule type" value="Genomic_DNA"/>
</dbReference>
<evidence type="ECO:0000256" key="1">
    <source>
        <dbReference type="ARBA" id="ARBA00022842"/>
    </source>
</evidence>
<dbReference type="CDD" id="cd04182">
    <property type="entry name" value="GT_2_like_f"/>
    <property type="match status" value="1"/>
</dbReference>
<dbReference type="InterPro" id="IPR025877">
    <property type="entry name" value="MobA-like_NTP_Trfase"/>
</dbReference>
<proteinExistence type="predicted"/>
<sequence>MEDQMMIAAIILAAGQSKRFGRCKQLANFNGKSLLNHAIDEVRQAVSGPIYVVLGASRDEIAPTITTVVEVVVNSNWTSGMGSSIAVGVACAARQNDLDGILIAVCDQVRVTQQDYRHLTDRFDGRSVISAQYGSANGVPAIFPRSMFSALEKLDGEIGARRILNKESSPVTKIPMDHAGFDVDTPLDLCVAT</sequence>
<dbReference type="Proteomes" id="UP000253226">
    <property type="component" value="Unassembled WGS sequence"/>
</dbReference>
<evidence type="ECO:0000313" key="4">
    <source>
        <dbReference type="Proteomes" id="UP000253226"/>
    </source>
</evidence>
<dbReference type="PANTHER" id="PTHR43777">
    <property type="entry name" value="MOLYBDENUM COFACTOR CYTIDYLYLTRANSFERASE"/>
    <property type="match status" value="1"/>
</dbReference>
<dbReference type="InterPro" id="IPR029044">
    <property type="entry name" value="Nucleotide-diphossugar_trans"/>
</dbReference>